<feature type="chain" id="PRO_5047295559" evidence="1">
    <location>
        <begin position="40"/>
        <end position="55"/>
    </location>
</feature>
<proteinExistence type="predicted"/>
<reference evidence="2 3" key="1">
    <citation type="submission" date="2023-05" db="EMBL/GenBank/DDBJ databases">
        <title>Actinoplanes sp. NEAU-A12 genome sequencing.</title>
        <authorList>
            <person name="Wang Z.-S."/>
        </authorList>
    </citation>
    <scope>NUCLEOTIDE SEQUENCE [LARGE SCALE GENOMIC DNA]</scope>
    <source>
        <strain evidence="2 3">NEAU-A12</strain>
    </source>
</reference>
<evidence type="ECO:0000313" key="3">
    <source>
        <dbReference type="Proteomes" id="UP001241758"/>
    </source>
</evidence>
<accession>A0ABT6X019</accession>
<sequence length="55" mass="5567">MNGKRKSRGFKVRLRLAAVLAVAAGFVAGAASLSAPAHAGDDGTGCCIHLPHQPN</sequence>
<name>A0ABT6X019_9ACTN</name>
<keyword evidence="1" id="KW-0732">Signal</keyword>
<protein>
    <submittedName>
        <fullName evidence="2">Uncharacterized protein</fullName>
    </submittedName>
</protein>
<feature type="signal peptide" evidence="1">
    <location>
        <begin position="1"/>
        <end position="39"/>
    </location>
</feature>
<keyword evidence="3" id="KW-1185">Reference proteome</keyword>
<evidence type="ECO:0000313" key="2">
    <source>
        <dbReference type="EMBL" id="MDI6105356.1"/>
    </source>
</evidence>
<dbReference type="Proteomes" id="UP001241758">
    <property type="component" value="Unassembled WGS sequence"/>
</dbReference>
<organism evidence="2 3">
    <name type="scientific">Actinoplanes sandaracinus</name>
    <dbReference type="NCBI Taxonomy" id="3045177"/>
    <lineage>
        <taxon>Bacteria</taxon>
        <taxon>Bacillati</taxon>
        <taxon>Actinomycetota</taxon>
        <taxon>Actinomycetes</taxon>
        <taxon>Micromonosporales</taxon>
        <taxon>Micromonosporaceae</taxon>
        <taxon>Actinoplanes</taxon>
    </lineage>
</organism>
<comment type="caution">
    <text evidence="2">The sequence shown here is derived from an EMBL/GenBank/DDBJ whole genome shotgun (WGS) entry which is preliminary data.</text>
</comment>
<evidence type="ECO:0000256" key="1">
    <source>
        <dbReference type="SAM" id="SignalP"/>
    </source>
</evidence>
<dbReference type="RefSeq" id="WP_282766824.1">
    <property type="nucleotide sequence ID" value="NZ_JASCTH010000044.1"/>
</dbReference>
<dbReference type="EMBL" id="JASCTH010000044">
    <property type="protein sequence ID" value="MDI6105356.1"/>
    <property type="molecule type" value="Genomic_DNA"/>
</dbReference>
<gene>
    <name evidence="2" type="ORF">QLQ12_42925</name>
</gene>